<feature type="domain" description="CNNM transmembrane" evidence="13">
    <location>
        <begin position="4"/>
        <end position="202"/>
    </location>
</feature>
<keyword evidence="5" id="KW-0677">Repeat</keyword>
<evidence type="ECO:0000256" key="7">
    <source>
        <dbReference type="ARBA" id="ARBA00023122"/>
    </source>
</evidence>
<dbReference type="Pfam" id="PF00571">
    <property type="entry name" value="CBS"/>
    <property type="match status" value="2"/>
</dbReference>
<evidence type="ECO:0000256" key="11">
    <source>
        <dbReference type="SAM" id="Phobius"/>
    </source>
</evidence>
<evidence type="ECO:0000256" key="9">
    <source>
        <dbReference type="PROSITE-ProRule" id="PRU00703"/>
    </source>
</evidence>
<dbReference type="PROSITE" id="PS51371">
    <property type="entry name" value="CBS"/>
    <property type="match status" value="2"/>
</dbReference>
<evidence type="ECO:0000256" key="3">
    <source>
        <dbReference type="ARBA" id="ARBA00022475"/>
    </source>
</evidence>
<evidence type="ECO:0000256" key="2">
    <source>
        <dbReference type="ARBA" id="ARBA00006337"/>
    </source>
</evidence>
<evidence type="ECO:0000256" key="10">
    <source>
        <dbReference type="PROSITE-ProRule" id="PRU01193"/>
    </source>
</evidence>
<feature type="transmembrane region" description="Helical" evidence="11">
    <location>
        <begin position="101"/>
        <end position="123"/>
    </location>
</feature>
<feature type="domain" description="CBS" evidence="12">
    <location>
        <begin position="284"/>
        <end position="341"/>
    </location>
</feature>
<dbReference type="PANTHER" id="PTHR43099:SF5">
    <property type="entry name" value="HLYC_CORC FAMILY TRANSPORTER"/>
    <property type="match status" value="1"/>
</dbReference>
<dbReference type="SUPFAM" id="SSF56176">
    <property type="entry name" value="FAD-binding/transporter-associated domain-like"/>
    <property type="match status" value="1"/>
</dbReference>
<dbReference type="Proteomes" id="UP000325466">
    <property type="component" value="Unassembled WGS sequence"/>
</dbReference>
<keyword evidence="15" id="KW-1185">Reference proteome</keyword>
<dbReference type="Gene3D" id="3.30.465.10">
    <property type="match status" value="1"/>
</dbReference>
<dbReference type="InterPro" id="IPR005170">
    <property type="entry name" value="Transptr-assoc_dom"/>
</dbReference>
<dbReference type="CDD" id="cd04590">
    <property type="entry name" value="CBS_pair_CorC_HlyC_assoc"/>
    <property type="match status" value="1"/>
</dbReference>
<dbReference type="Gene3D" id="3.10.580.10">
    <property type="entry name" value="CBS-domain"/>
    <property type="match status" value="1"/>
</dbReference>
<dbReference type="EMBL" id="BLAH01000172">
    <property type="protein sequence ID" value="GES40185.1"/>
    <property type="molecule type" value="Genomic_DNA"/>
</dbReference>
<evidence type="ECO:0000313" key="14">
    <source>
        <dbReference type="EMBL" id="GES40185.1"/>
    </source>
</evidence>
<name>A0ABQ0YUJ8_9NOCA</name>
<organism evidence="14 15">
    <name type="scientific">Rhodococcus aetherivorans</name>
    <dbReference type="NCBI Taxonomy" id="191292"/>
    <lineage>
        <taxon>Bacteria</taxon>
        <taxon>Bacillati</taxon>
        <taxon>Actinomycetota</taxon>
        <taxon>Actinomycetes</taxon>
        <taxon>Mycobacteriales</taxon>
        <taxon>Nocardiaceae</taxon>
        <taxon>Rhodococcus</taxon>
    </lineage>
</organism>
<accession>A0ABQ0YUJ8</accession>
<feature type="domain" description="CBS" evidence="12">
    <location>
        <begin position="221"/>
        <end position="280"/>
    </location>
</feature>
<dbReference type="InterPro" id="IPR036318">
    <property type="entry name" value="FAD-bd_PCMH-like_sf"/>
</dbReference>
<dbReference type="Pfam" id="PF01595">
    <property type="entry name" value="CNNM"/>
    <property type="match status" value="1"/>
</dbReference>
<feature type="transmembrane region" description="Helical" evidence="11">
    <location>
        <begin position="63"/>
        <end position="81"/>
    </location>
</feature>
<comment type="subcellular location">
    <subcellularLocation>
        <location evidence="1">Cell membrane</location>
        <topology evidence="1">Multi-pass membrane protein</topology>
    </subcellularLocation>
</comment>
<dbReference type="InterPro" id="IPR046342">
    <property type="entry name" value="CBS_dom_sf"/>
</dbReference>
<dbReference type="PANTHER" id="PTHR43099">
    <property type="entry name" value="UPF0053 PROTEIN YRKA"/>
    <property type="match status" value="1"/>
</dbReference>
<keyword evidence="6 10" id="KW-1133">Transmembrane helix</keyword>
<evidence type="ECO:0000256" key="6">
    <source>
        <dbReference type="ARBA" id="ARBA00022989"/>
    </source>
</evidence>
<keyword evidence="4 10" id="KW-0812">Transmembrane</keyword>
<proteinExistence type="inferred from homology"/>
<dbReference type="InterPro" id="IPR016169">
    <property type="entry name" value="FAD-bd_PCMH_sub2"/>
</dbReference>
<evidence type="ECO:0000256" key="8">
    <source>
        <dbReference type="ARBA" id="ARBA00023136"/>
    </source>
</evidence>
<protein>
    <submittedName>
        <fullName evidence="14">Magnesium and cobalt efflux protein CorC</fullName>
    </submittedName>
</protein>
<keyword evidence="7 9" id="KW-0129">CBS domain</keyword>
<evidence type="ECO:0000256" key="5">
    <source>
        <dbReference type="ARBA" id="ARBA00022737"/>
    </source>
</evidence>
<gene>
    <name evidence="14" type="ORF">RAJCM14343_5466</name>
</gene>
<dbReference type="InterPro" id="IPR002550">
    <property type="entry name" value="CNNM"/>
</dbReference>
<keyword evidence="8 10" id="KW-0472">Membrane</keyword>
<evidence type="ECO:0000259" key="13">
    <source>
        <dbReference type="PROSITE" id="PS51846"/>
    </source>
</evidence>
<dbReference type="PROSITE" id="PS51846">
    <property type="entry name" value="CNNM"/>
    <property type="match status" value="1"/>
</dbReference>
<dbReference type="SUPFAM" id="SSF54631">
    <property type="entry name" value="CBS-domain pair"/>
    <property type="match status" value="1"/>
</dbReference>
<evidence type="ECO:0000256" key="1">
    <source>
        <dbReference type="ARBA" id="ARBA00004651"/>
    </source>
</evidence>
<comment type="caution">
    <text evidence="14">The sequence shown here is derived from an EMBL/GenBank/DDBJ whole genome shotgun (WGS) entry which is preliminary data.</text>
</comment>
<evidence type="ECO:0000259" key="12">
    <source>
        <dbReference type="PROSITE" id="PS51371"/>
    </source>
</evidence>
<dbReference type="SMART" id="SM01091">
    <property type="entry name" value="CorC_HlyC"/>
    <property type="match status" value="1"/>
</dbReference>
<evidence type="ECO:0000313" key="15">
    <source>
        <dbReference type="Proteomes" id="UP000325466"/>
    </source>
</evidence>
<dbReference type="InterPro" id="IPR044751">
    <property type="entry name" value="Ion_transp-like_CBS"/>
</dbReference>
<reference evidence="14 15" key="1">
    <citation type="journal article" date="2018" name="Biodegradation">
        <title>1,4-Dioxane degradation characteristics of Rhodococcus aetherivorans JCM 14343.</title>
        <authorList>
            <person name="Inoue D."/>
            <person name="Tsunoda T."/>
            <person name="Yamamoto N."/>
            <person name="Ike M."/>
            <person name="Sei K."/>
        </authorList>
    </citation>
    <scope>NUCLEOTIDE SEQUENCE [LARGE SCALE GENOMIC DNA]</scope>
    <source>
        <strain evidence="14 15">JCM 14343</strain>
    </source>
</reference>
<sequence length="431" mass="45821">MAAMTGSALVDILLVLVFVLIGGVFAGTELALVSLRESQIRALEERGRRGRRTAALAKDPNRFLSAVQIGVTVAGFFSAAYGASTIAPNLAPALESWGLPAAAASAAALIGTTLVIAYLSLVLGELVPKRIALQRATGVSLLTAPALDRFATLMRPVIRLLSVSTDGLVRLLGADPARRSEEITHEELRELLLGHSAVPEDERTVLAEVFDAGQRSLLEVMRPRTEVDFLPAGTPIPAAREQALAGTHSRYPVVGSSLDDVVGFVHLRDLLLADPANASTVADVCRPILSLPGSKPALATLSLMRRNNDQIALVVDEYGGTAGIATLEDIVEEIVGEIGDEFEPTEQASVTPAPAQPETQQVDGLLIVEDFERATGIGLPEGPYETVAGCMLHRLQRLPRLGDSITVDGHRLTVSELDGRRIARLRLTREG</sequence>
<evidence type="ECO:0000256" key="4">
    <source>
        <dbReference type="ARBA" id="ARBA00022692"/>
    </source>
</evidence>
<dbReference type="Pfam" id="PF03471">
    <property type="entry name" value="CorC_HlyC"/>
    <property type="match status" value="1"/>
</dbReference>
<keyword evidence="3" id="KW-1003">Cell membrane</keyword>
<feature type="transmembrane region" description="Helical" evidence="11">
    <location>
        <begin position="12"/>
        <end position="33"/>
    </location>
</feature>
<dbReference type="InterPro" id="IPR051676">
    <property type="entry name" value="UPF0053_domain"/>
</dbReference>
<comment type="similarity">
    <text evidence="2">Belongs to the UPF0053 family.</text>
</comment>
<dbReference type="InterPro" id="IPR000644">
    <property type="entry name" value="CBS_dom"/>
</dbReference>